<keyword evidence="3" id="KW-1185">Reference proteome</keyword>
<sequence>MTFRTRNLYYLRISKGTVLPIYIYLDKRHVEWMSDTTLQHVMADLRPKYILPKLKTETDGGASSKDRTVDTHRGDTYQFCYFVRNTEPHSVVIKMRNFKAAIPQRRVDVPPLHMPSKSKTAKRPSAKDNKGTPHTRKKRKMAGNGRDDNDELLVSEEDPASPSSTFGQVTQRSMNKETLPNHINNDEDNDAKRVLLPGEQACLDANRISDGGTSEEMEAHLDSPPLATPMDVEEKPKPMLSLKYQGFSIYGYCMCLVVEPWPSIRSASVTPSLVPTTDHSPHARLQAKVPLFLPDDSEDALLAFDHDDGGMMVFSQVLHNVGESRAGAVIDDEETEGNMFYGDADERRGL</sequence>
<dbReference type="AlphaFoldDB" id="A0A0C9X2R4"/>
<reference evidence="3" key="2">
    <citation type="submission" date="2015-01" db="EMBL/GenBank/DDBJ databases">
        <title>Evolutionary Origins and Diversification of the Mycorrhizal Mutualists.</title>
        <authorList>
            <consortium name="DOE Joint Genome Institute"/>
            <consortium name="Mycorrhizal Genomics Consortium"/>
            <person name="Kohler A."/>
            <person name="Kuo A."/>
            <person name="Nagy L.G."/>
            <person name="Floudas D."/>
            <person name="Copeland A."/>
            <person name="Barry K.W."/>
            <person name="Cichocki N."/>
            <person name="Veneault-Fourrey C."/>
            <person name="LaButti K."/>
            <person name="Lindquist E.A."/>
            <person name="Lipzen A."/>
            <person name="Lundell T."/>
            <person name="Morin E."/>
            <person name="Murat C."/>
            <person name="Riley R."/>
            <person name="Ohm R."/>
            <person name="Sun H."/>
            <person name="Tunlid A."/>
            <person name="Henrissat B."/>
            <person name="Grigoriev I.V."/>
            <person name="Hibbett D.S."/>
            <person name="Martin F."/>
        </authorList>
    </citation>
    <scope>NUCLEOTIDE SEQUENCE [LARGE SCALE GENOMIC DNA]</scope>
    <source>
        <strain evidence="3">LaAM-08-1</strain>
    </source>
</reference>
<gene>
    <name evidence="2" type="ORF">K443DRAFT_173497</name>
</gene>
<evidence type="ECO:0000313" key="3">
    <source>
        <dbReference type="Proteomes" id="UP000054477"/>
    </source>
</evidence>
<dbReference type="Proteomes" id="UP000054477">
    <property type="component" value="Unassembled WGS sequence"/>
</dbReference>
<name>A0A0C9X2R4_9AGAR</name>
<organism evidence="2 3">
    <name type="scientific">Laccaria amethystina LaAM-08-1</name>
    <dbReference type="NCBI Taxonomy" id="1095629"/>
    <lineage>
        <taxon>Eukaryota</taxon>
        <taxon>Fungi</taxon>
        <taxon>Dikarya</taxon>
        <taxon>Basidiomycota</taxon>
        <taxon>Agaricomycotina</taxon>
        <taxon>Agaricomycetes</taxon>
        <taxon>Agaricomycetidae</taxon>
        <taxon>Agaricales</taxon>
        <taxon>Agaricineae</taxon>
        <taxon>Hydnangiaceae</taxon>
        <taxon>Laccaria</taxon>
    </lineage>
</organism>
<feature type="compositionally biased region" description="Acidic residues" evidence="1">
    <location>
        <begin position="148"/>
        <end position="159"/>
    </location>
</feature>
<protein>
    <submittedName>
        <fullName evidence="2">Uncharacterized protein</fullName>
    </submittedName>
</protein>
<dbReference type="EMBL" id="KN838648">
    <property type="protein sequence ID" value="KIJ99360.1"/>
    <property type="molecule type" value="Genomic_DNA"/>
</dbReference>
<accession>A0A0C9X2R4</accession>
<dbReference type="PANTHER" id="PTHR40635:SF1">
    <property type="match status" value="1"/>
</dbReference>
<dbReference type="PANTHER" id="PTHR40635">
    <property type="match status" value="1"/>
</dbReference>
<evidence type="ECO:0000313" key="2">
    <source>
        <dbReference type="EMBL" id="KIJ99360.1"/>
    </source>
</evidence>
<evidence type="ECO:0000256" key="1">
    <source>
        <dbReference type="SAM" id="MobiDB-lite"/>
    </source>
</evidence>
<dbReference type="OrthoDB" id="5374757at2759"/>
<feature type="compositionally biased region" description="Polar residues" evidence="1">
    <location>
        <begin position="161"/>
        <end position="171"/>
    </location>
</feature>
<feature type="region of interest" description="Disordered" evidence="1">
    <location>
        <begin position="213"/>
        <end position="232"/>
    </location>
</feature>
<proteinExistence type="predicted"/>
<dbReference type="HOGENOM" id="CLU_051060_0_0_1"/>
<reference evidence="2 3" key="1">
    <citation type="submission" date="2014-04" db="EMBL/GenBank/DDBJ databases">
        <authorList>
            <consortium name="DOE Joint Genome Institute"/>
            <person name="Kuo A."/>
            <person name="Kohler A."/>
            <person name="Nagy L.G."/>
            <person name="Floudas D."/>
            <person name="Copeland A."/>
            <person name="Barry K.W."/>
            <person name="Cichocki N."/>
            <person name="Veneault-Fourrey C."/>
            <person name="LaButti K."/>
            <person name="Lindquist E.A."/>
            <person name="Lipzen A."/>
            <person name="Lundell T."/>
            <person name="Morin E."/>
            <person name="Murat C."/>
            <person name="Sun H."/>
            <person name="Tunlid A."/>
            <person name="Henrissat B."/>
            <person name="Grigoriev I.V."/>
            <person name="Hibbett D.S."/>
            <person name="Martin F."/>
            <person name="Nordberg H.P."/>
            <person name="Cantor M.N."/>
            <person name="Hua S.X."/>
        </authorList>
    </citation>
    <scope>NUCLEOTIDE SEQUENCE [LARGE SCALE GENOMIC DNA]</scope>
    <source>
        <strain evidence="2 3">LaAM-08-1</strain>
    </source>
</reference>
<feature type="region of interest" description="Disordered" evidence="1">
    <location>
        <begin position="106"/>
        <end position="171"/>
    </location>
</feature>